<protein>
    <submittedName>
        <fullName evidence="4">PilT/PilU family type 4a pilus ATPase</fullName>
    </submittedName>
</protein>
<reference evidence="5" key="1">
    <citation type="journal article" date="2019" name="Int. J. Syst. Evol. Microbiol.">
        <title>The Global Catalogue of Microorganisms (GCM) 10K type strain sequencing project: providing services to taxonomists for standard genome sequencing and annotation.</title>
        <authorList>
            <consortium name="The Broad Institute Genomics Platform"/>
            <consortium name="The Broad Institute Genome Sequencing Center for Infectious Disease"/>
            <person name="Wu L."/>
            <person name="Ma J."/>
        </authorList>
    </citation>
    <scope>NUCLEOTIDE SEQUENCE [LARGE SCALE GENOMIC DNA]</scope>
    <source>
        <strain evidence="5">KCTC 52168</strain>
    </source>
</reference>
<organism evidence="4 5">
    <name type="scientific">Piscinibacterium candidicorallinum</name>
    <dbReference type="NCBI Taxonomy" id="1793872"/>
    <lineage>
        <taxon>Bacteria</taxon>
        <taxon>Pseudomonadati</taxon>
        <taxon>Pseudomonadota</taxon>
        <taxon>Betaproteobacteria</taxon>
        <taxon>Burkholderiales</taxon>
        <taxon>Piscinibacterium</taxon>
    </lineage>
</organism>
<dbReference type="PANTHER" id="PTHR30486">
    <property type="entry name" value="TWITCHING MOTILITY PROTEIN PILT"/>
    <property type="match status" value="1"/>
</dbReference>
<dbReference type="InterPro" id="IPR050921">
    <property type="entry name" value="T4SS_GSP_E_ATPase"/>
</dbReference>
<dbReference type="CDD" id="cd01131">
    <property type="entry name" value="PilT"/>
    <property type="match status" value="1"/>
</dbReference>
<accession>A0ABV7GYW0</accession>
<keyword evidence="5" id="KW-1185">Reference proteome</keyword>
<proteinExistence type="inferred from homology"/>
<dbReference type="InterPro" id="IPR027417">
    <property type="entry name" value="P-loop_NTPase"/>
</dbReference>
<dbReference type="Gene3D" id="3.40.50.300">
    <property type="entry name" value="P-loop containing nucleotide triphosphate hydrolases"/>
    <property type="match status" value="1"/>
</dbReference>
<dbReference type="InterPro" id="IPR006321">
    <property type="entry name" value="PilT/PilU"/>
</dbReference>
<evidence type="ECO:0000256" key="2">
    <source>
        <dbReference type="SAM" id="MobiDB-lite"/>
    </source>
</evidence>
<dbReference type="InterPro" id="IPR001482">
    <property type="entry name" value="T2SS/T4SS_dom"/>
</dbReference>
<comment type="similarity">
    <text evidence="1">Belongs to the GSP E family.</text>
</comment>
<dbReference type="Gene3D" id="3.30.450.90">
    <property type="match status" value="1"/>
</dbReference>
<dbReference type="RefSeq" id="WP_377301393.1">
    <property type="nucleotide sequence ID" value="NZ_CP180191.1"/>
</dbReference>
<dbReference type="PANTHER" id="PTHR30486:SF12">
    <property type="entry name" value="TYPE IV PILUS ATPASE PILU"/>
    <property type="match status" value="1"/>
</dbReference>
<dbReference type="Pfam" id="PF00437">
    <property type="entry name" value="T2SSE"/>
    <property type="match status" value="1"/>
</dbReference>
<sequence length="389" mass="42535">MAMEQILRLMAEKKASDVYLSAGAPITIKINGVCVPLNQEKLAPPTILAMLKEVLRESQMRELEETFELNTGIPVPGVGSFRLSAFRQRSAVSAVIRYIPVDVPSLETLGVPEILNELIMERRGLILVVGATGSGKSTTLAGMIDHRNSNRSGHILTFEDPIEFLFKNKKSIVNQREIGSDSRSLQTALKNALRQAPDVIFIGEIRDRDTMTAAIAYSLSGHLVLATLHANNSYHAMNRIISFYSPENRPALLADLSAALKAVVSQRLVRSKIGGRIPAVEVLLNTRLIADLIEKGKIYDIKETMEKSLAAGSQTFEQSLLELLSEDKITQEEALANADSATNLIWLINNQGASSTGASDKPKNSFLHPEQPAQSKEEGATFTEFTLNA</sequence>
<evidence type="ECO:0000259" key="3">
    <source>
        <dbReference type="Pfam" id="PF00437"/>
    </source>
</evidence>
<evidence type="ECO:0000313" key="5">
    <source>
        <dbReference type="Proteomes" id="UP001595556"/>
    </source>
</evidence>
<name>A0ABV7GYW0_9BURK</name>
<feature type="domain" description="Bacterial type II secretion system protein E" evidence="3">
    <location>
        <begin position="7"/>
        <end position="271"/>
    </location>
</feature>
<feature type="region of interest" description="Disordered" evidence="2">
    <location>
        <begin position="356"/>
        <end position="389"/>
    </location>
</feature>
<dbReference type="EMBL" id="JBHRTI010000003">
    <property type="protein sequence ID" value="MFC3146853.1"/>
    <property type="molecule type" value="Genomic_DNA"/>
</dbReference>
<dbReference type="Proteomes" id="UP001595556">
    <property type="component" value="Unassembled WGS sequence"/>
</dbReference>
<evidence type="ECO:0000313" key="4">
    <source>
        <dbReference type="EMBL" id="MFC3146853.1"/>
    </source>
</evidence>
<dbReference type="NCBIfam" id="TIGR01420">
    <property type="entry name" value="pilT_fam"/>
    <property type="match status" value="1"/>
</dbReference>
<dbReference type="SUPFAM" id="SSF52540">
    <property type="entry name" value="P-loop containing nucleoside triphosphate hydrolases"/>
    <property type="match status" value="1"/>
</dbReference>
<evidence type="ECO:0000256" key="1">
    <source>
        <dbReference type="ARBA" id="ARBA00006611"/>
    </source>
</evidence>
<gene>
    <name evidence="4" type="ORF">ACFOEN_04260</name>
</gene>
<comment type="caution">
    <text evidence="4">The sequence shown here is derived from an EMBL/GenBank/DDBJ whole genome shotgun (WGS) entry which is preliminary data.</text>
</comment>